<accession>A0A371PZT6</accession>
<proteinExistence type="predicted"/>
<dbReference type="Proteomes" id="UP000262477">
    <property type="component" value="Unassembled WGS sequence"/>
</dbReference>
<dbReference type="InterPro" id="IPR040633">
    <property type="entry name" value="Gal_mutarotas_3"/>
</dbReference>
<dbReference type="GO" id="GO:0033926">
    <property type="term" value="F:endo-alpha-N-acetylgalactosaminidase activity"/>
    <property type="evidence" value="ECO:0007669"/>
    <property type="project" value="InterPro"/>
</dbReference>
<dbReference type="InterPro" id="IPR049314">
    <property type="entry name" value="GH101_dom-5"/>
</dbReference>
<dbReference type="Gene3D" id="3.20.20.80">
    <property type="entry name" value="Glycosidases"/>
    <property type="match status" value="1"/>
</dbReference>
<dbReference type="Gene3D" id="2.60.40.1180">
    <property type="entry name" value="Golgi alpha-mannosidase II"/>
    <property type="match status" value="1"/>
</dbReference>
<sequence length="1026" mass="111896">MNEQTGAPRGPSRRKVVTATALAGVAGALPLGAHPAAAAPRAGEAVLRSDALEVRVDTAFPRIVSYTDRGTGAVLHGQETPVAQVLIDGTARTPQVTHCTRADRATYTLRFDGGTELTVEIAVRNWQVTWRVTGITDTPSLRIGTLDIPGLALLSVRSDQPGAALLAARIELDKAKSGDTLVQVTADTPAEAAPTGCAYAVVATDRLAAAVETNTVHDKPSGATTWENGRLWRQTVKGDGFVKAQLVCGQWTYRAAGQPVDATDPLPYATVIVTRDRNGDGTVDWQDAAIALRDIMVVPLGADEQHLRVVPHIPFNFASQATNPFLATLDNVKRIALATDGLRQFTLLKGYQSEGHDSAHPDYGGNYNGRAGGLADLNALVRAGKKWNSDFAVHVNATESYPVAHAFSERLVDKDDKQWDWLDQSYRIDPRRDLVSGDIARRFAQLRKETDPALTTLYIDVFRESGWNSDRLQRHLRDQGWQVTTEWGHGLERSALWSHWANETDYGPDTSRGINSRLIRFVRNHHKDVFADKWPTLLGSGRMGNFEGWVGKTDWHAFHTIIWTDALPAKYLQAYPIKTWGAHEITFEGPTKTSVSDAGGTRKITTDGRPVYDGGTYLLPWEPRRATDPDKLYHYNPRGGTTSWTLPRGWSDATTVYAYRLTDQGRTQETRVPVSGGKITLTARAGVAYVVHRRKAPAQGGPGWGEGTPLTDPGFHSGTLDGWQVTGPAAVKLSELGDYELVIGAGGAATVAQKLTRLTPGTYAASVQIEVGAKAGERRRAALEIRTADGVTAANWTDTSTAGNYVAADRKSRTRFQRLFTHFTVPQGGGPVALALTAAAGRACVRFDNVRVVPAEPTAKKGALAYEDFENVPQGWGVFVKGDAGDITDPRTHIAQRHAPFTQRGWNGKAIDDVIDGGQSLKSRGENTGLVYRTVPHTVRFTPGHRYRITFRYENEKAGQYAWITAVDDPTARELTRSPLPVATQPTTWAYEFTAPDRGEAWVGLRKVGDDGTAEFVLDTFEVREV</sequence>
<dbReference type="InterPro" id="IPR040502">
    <property type="entry name" value="GH101_dom-6"/>
</dbReference>
<gene>
    <name evidence="2" type="ORF">DY245_23570</name>
</gene>
<dbReference type="PROSITE" id="PS50020">
    <property type="entry name" value="WW_DOMAIN_2"/>
    <property type="match status" value="1"/>
</dbReference>
<dbReference type="PROSITE" id="PS51318">
    <property type="entry name" value="TAT"/>
    <property type="match status" value="1"/>
</dbReference>
<name>A0A371PZT6_STRIH</name>
<dbReference type="Pfam" id="PF17974">
    <property type="entry name" value="GalBD_like"/>
    <property type="match status" value="1"/>
</dbReference>
<dbReference type="CDD" id="cd14244">
    <property type="entry name" value="GH_101_like"/>
    <property type="match status" value="1"/>
</dbReference>
<evidence type="ECO:0000313" key="3">
    <source>
        <dbReference type="Proteomes" id="UP000262477"/>
    </source>
</evidence>
<evidence type="ECO:0000313" key="2">
    <source>
        <dbReference type="EMBL" id="REK88022.1"/>
    </source>
</evidence>
<dbReference type="OrthoDB" id="1095434at2"/>
<dbReference type="Pfam" id="PF17451">
    <property type="entry name" value="Glyco_hyd_101C"/>
    <property type="match status" value="1"/>
</dbReference>
<feature type="domain" description="WW" evidence="1">
    <location>
        <begin position="620"/>
        <end position="649"/>
    </location>
</feature>
<reference evidence="2 3" key="1">
    <citation type="submission" date="2018-08" db="EMBL/GenBank/DDBJ databases">
        <title>Streptomyces NEAU-D10 sp. nov., a novel Actinomycete isolated from soil.</title>
        <authorList>
            <person name="Jin L."/>
        </authorList>
    </citation>
    <scope>NUCLEOTIDE SEQUENCE [LARGE SCALE GENOMIC DNA]</scope>
    <source>
        <strain evidence="2 3">NEAU-D10</strain>
    </source>
</reference>
<dbReference type="RefSeq" id="WP_128509221.1">
    <property type="nucleotide sequence ID" value="NZ_QUAC01000187.1"/>
</dbReference>
<dbReference type="EMBL" id="QUAC01000187">
    <property type="protein sequence ID" value="REK88022.1"/>
    <property type="molecule type" value="Genomic_DNA"/>
</dbReference>
<dbReference type="Pfam" id="PF18080">
    <property type="entry name" value="Gal_mutarotas_3"/>
    <property type="match status" value="1"/>
</dbReference>
<dbReference type="InterPro" id="IPR013780">
    <property type="entry name" value="Glyco_hydro_b"/>
</dbReference>
<dbReference type="InterPro" id="IPR014718">
    <property type="entry name" value="GH-type_carb-bd"/>
</dbReference>
<dbReference type="AlphaFoldDB" id="A0A371PZT6"/>
<protein>
    <recommendedName>
        <fullName evidence="1">WW domain-containing protein</fullName>
    </recommendedName>
</protein>
<dbReference type="InterPro" id="IPR001202">
    <property type="entry name" value="WW_dom"/>
</dbReference>
<dbReference type="Gene3D" id="2.60.120.260">
    <property type="entry name" value="Galactose-binding domain-like"/>
    <property type="match status" value="2"/>
</dbReference>
<dbReference type="Gene3D" id="2.70.98.10">
    <property type="match status" value="1"/>
</dbReference>
<comment type="caution">
    <text evidence="2">The sequence shown here is derived from an EMBL/GenBank/DDBJ whole genome shotgun (WGS) entry which is preliminary data.</text>
</comment>
<keyword evidence="3" id="KW-1185">Reference proteome</keyword>
<dbReference type="InterPro" id="IPR006311">
    <property type="entry name" value="TAT_signal"/>
</dbReference>
<dbReference type="Pfam" id="PF21466">
    <property type="entry name" value="GH101_dom-5"/>
    <property type="match status" value="1"/>
</dbReference>
<dbReference type="GO" id="GO:0030246">
    <property type="term" value="F:carbohydrate binding"/>
    <property type="evidence" value="ECO:0007669"/>
    <property type="project" value="InterPro"/>
</dbReference>
<dbReference type="Pfam" id="PF12905">
    <property type="entry name" value="Glyco_hydro_101"/>
    <property type="match status" value="1"/>
</dbReference>
<organism evidence="2 3">
    <name type="scientific">Streptomyces inhibens</name>
    <dbReference type="NCBI Taxonomy" id="2293571"/>
    <lineage>
        <taxon>Bacteria</taxon>
        <taxon>Bacillati</taxon>
        <taxon>Actinomycetota</taxon>
        <taxon>Actinomycetes</taxon>
        <taxon>Kitasatosporales</taxon>
        <taxon>Streptomycetaceae</taxon>
        <taxon>Streptomyces</taxon>
    </lineage>
</organism>
<evidence type="ECO:0000259" key="1">
    <source>
        <dbReference type="PROSITE" id="PS50020"/>
    </source>
</evidence>
<dbReference type="InterPro" id="IPR025706">
    <property type="entry name" value="Endoa_GalNAc"/>
</dbReference>
<dbReference type="InterPro" id="IPR035364">
    <property type="entry name" value="Beta_sandwich_GH101"/>
</dbReference>